<dbReference type="InterPro" id="IPR012337">
    <property type="entry name" value="RNaseH-like_sf"/>
</dbReference>
<dbReference type="InterPro" id="IPR041577">
    <property type="entry name" value="RT_RNaseH_2"/>
</dbReference>
<reference evidence="5 6" key="1">
    <citation type="submission" date="2015-04" db="EMBL/GenBank/DDBJ databases">
        <title>Lasius niger genome sequencing.</title>
        <authorList>
            <person name="Konorov E.A."/>
            <person name="Nikitin M.A."/>
            <person name="Kirill M.V."/>
            <person name="Chang P."/>
        </authorList>
    </citation>
    <scope>NUCLEOTIDE SEQUENCE [LARGE SCALE GENOMIC DNA]</scope>
    <source>
        <tissue evidence="5">Whole</tissue>
    </source>
</reference>
<gene>
    <name evidence="5" type="ORF">RF55_15657</name>
</gene>
<proteinExistence type="predicted"/>
<dbReference type="GO" id="GO:0003676">
    <property type="term" value="F:nucleic acid binding"/>
    <property type="evidence" value="ECO:0007669"/>
    <property type="project" value="InterPro"/>
</dbReference>
<comment type="caution">
    <text evidence="5">The sequence shown here is derived from an EMBL/GenBank/DDBJ whole genome shotgun (WGS) entry which is preliminary data.</text>
</comment>
<evidence type="ECO:0000256" key="2">
    <source>
        <dbReference type="ARBA" id="ARBA00023268"/>
    </source>
</evidence>
<evidence type="ECO:0000259" key="3">
    <source>
        <dbReference type="PROSITE" id="PS50878"/>
    </source>
</evidence>
<evidence type="ECO:0000259" key="4">
    <source>
        <dbReference type="PROSITE" id="PS50994"/>
    </source>
</evidence>
<dbReference type="CDD" id="cd09274">
    <property type="entry name" value="RNase_HI_RT_Ty3"/>
    <property type="match status" value="1"/>
</dbReference>
<dbReference type="InterPro" id="IPR036397">
    <property type="entry name" value="RNaseH_sf"/>
</dbReference>
<dbReference type="InterPro" id="IPR000477">
    <property type="entry name" value="RT_dom"/>
</dbReference>
<dbReference type="InterPro" id="IPR043502">
    <property type="entry name" value="DNA/RNA_pol_sf"/>
</dbReference>
<dbReference type="Pfam" id="PF17919">
    <property type="entry name" value="RT_RNaseH_2"/>
    <property type="match status" value="1"/>
</dbReference>
<dbReference type="SUPFAM" id="SSF53098">
    <property type="entry name" value="Ribonuclease H-like"/>
    <property type="match status" value="1"/>
</dbReference>
<evidence type="ECO:0000256" key="1">
    <source>
        <dbReference type="ARBA" id="ARBA00012493"/>
    </source>
</evidence>
<dbReference type="PROSITE" id="PS50994">
    <property type="entry name" value="INTEGRASE"/>
    <property type="match status" value="1"/>
</dbReference>
<dbReference type="Gene3D" id="3.30.420.10">
    <property type="entry name" value="Ribonuclease H-like superfamily/Ribonuclease H"/>
    <property type="match status" value="1"/>
</dbReference>
<dbReference type="SUPFAM" id="SSF56672">
    <property type="entry name" value="DNA/RNA polymerases"/>
    <property type="match status" value="1"/>
</dbReference>
<dbReference type="AlphaFoldDB" id="A0A0J7K5Y0"/>
<dbReference type="GO" id="GO:0015074">
    <property type="term" value="P:DNA integration"/>
    <property type="evidence" value="ECO:0007669"/>
    <property type="project" value="InterPro"/>
</dbReference>
<dbReference type="GO" id="GO:0042575">
    <property type="term" value="C:DNA polymerase complex"/>
    <property type="evidence" value="ECO:0007669"/>
    <property type="project" value="UniProtKB-ARBA"/>
</dbReference>
<dbReference type="PANTHER" id="PTHR37984:SF5">
    <property type="entry name" value="PROTEIN NYNRIN-LIKE"/>
    <property type="match status" value="1"/>
</dbReference>
<keyword evidence="6" id="KW-1185">Reference proteome</keyword>
<accession>A0A0J7K5Y0</accession>
<dbReference type="InterPro" id="IPR001584">
    <property type="entry name" value="Integrase_cat-core"/>
</dbReference>
<evidence type="ECO:0000313" key="5">
    <source>
        <dbReference type="EMBL" id="KMQ85654.1"/>
    </source>
</evidence>
<feature type="domain" description="Reverse transcriptase" evidence="3">
    <location>
        <begin position="1"/>
        <end position="215"/>
    </location>
</feature>
<dbReference type="InterPro" id="IPR050951">
    <property type="entry name" value="Retrovirus_Pol_polyprotein"/>
</dbReference>
<evidence type="ECO:0000313" key="6">
    <source>
        <dbReference type="Proteomes" id="UP000036403"/>
    </source>
</evidence>
<dbReference type="GO" id="GO:0003964">
    <property type="term" value="F:RNA-directed DNA polymerase activity"/>
    <property type="evidence" value="ECO:0007669"/>
    <property type="project" value="UniProtKB-EC"/>
</dbReference>
<dbReference type="Gene3D" id="3.10.10.10">
    <property type="entry name" value="HIV Type 1 Reverse Transcriptase, subunit A, domain 1"/>
    <property type="match status" value="1"/>
</dbReference>
<dbReference type="InterPro" id="IPR043128">
    <property type="entry name" value="Rev_trsase/Diguanyl_cyclase"/>
</dbReference>
<dbReference type="Gene3D" id="3.30.70.270">
    <property type="match status" value="2"/>
</dbReference>
<dbReference type="Gene3D" id="1.10.340.70">
    <property type="match status" value="1"/>
</dbReference>
<dbReference type="PROSITE" id="PS50878">
    <property type="entry name" value="RT_POL"/>
    <property type="match status" value="1"/>
</dbReference>
<keyword evidence="2" id="KW-0511">Multifunctional enzyme</keyword>
<dbReference type="CDD" id="cd01647">
    <property type="entry name" value="RT_LTR"/>
    <property type="match status" value="1"/>
</dbReference>
<dbReference type="FunFam" id="3.30.70.270:FF:000020">
    <property type="entry name" value="Transposon Tf2-6 polyprotein-like Protein"/>
    <property type="match status" value="1"/>
</dbReference>
<dbReference type="EC" id="2.7.7.49" evidence="1"/>
<sequence>MLRLTLKENAKPVALKVRHVAFALRDKVEAELTRLISLGHLEKAEVSEWATPIVPILKSDGSVRICGDFKLTVNPCLVIDRHPLPLIDEIFANLQGGKTFSQLDLAHAYMQVNVDEASRDCLTIITHKGLFRYTKLPEGVASGPTDFQKKMEMCLAGIPKVSVYLDNIFCTGTTDKEHRETLEKVCRKLQDCGLRVSKKKCEFFKKELDILGFIIDKDGLRKAPSKVTAMLGAPRPIDGKQLASFLGLVTYYSRFLPQRADKLKPLYECARADKFLWTPECDRAFEHIKKELASERVLAHYDPKQNLVLACDASTYGLAAVLSHEYPDGTERPIAFASKLIPKQEFSRAILDKEAGAIVFGLRKFYNYLIGRKFTLKTDHKPLTFIFGPRAEIPATIASRLQRWAYFLSGFNFQISYVKSAENSNCDALSRLPVADDTPVFDPEFNAINFIESGSEMLKASDIAIETDRDAVLREVAKYVREGWPSTNTITPEARKFEAKGHELSIEKKCLFWGNRVVTPTALRAPILRELHASHVGMSKMKMTARSYVWWPGINSDIENIANACRICLAERKQPAKVPLTPWPWPDKPWTRIHSDFLGPLAGHMFLIVVDAHSKWSEAIDMGSNTQAGKTIIEFRKLFARFGLPRHVVTDNGRQYASNEFRDFLARHGIKQTFTSPYHPATNGAAENFVGTFKDKITKIMKEGKSLEHAVNLFLFDYRSKEHCTTKRSPAWMMLKRELHTRFDLLKPCVADDVEKSMQAQIAATDGKRRVSPAEGDAVMVDDHTVRGPKRVEAKITKKLLPVTYEIGVGSTK</sequence>
<dbReference type="PaxDb" id="67767-A0A0J7K5Y0"/>
<dbReference type="Pfam" id="PF17921">
    <property type="entry name" value="Integrase_H2C2"/>
    <property type="match status" value="1"/>
</dbReference>
<dbReference type="Proteomes" id="UP000036403">
    <property type="component" value="Unassembled WGS sequence"/>
</dbReference>
<dbReference type="FunFam" id="1.10.340.70:FF:000003">
    <property type="entry name" value="Protein CBG25708"/>
    <property type="match status" value="1"/>
</dbReference>
<dbReference type="Pfam" id="PF00078">
    <property type="entry name" value="RVT_1"/>
    <property type="match status" value="1"/>
</dbReference>
<dbReference type="EMBL" id="LBMM01013410">
    <property type="protein sequence ID" value="KMQ85654.1"/>
    <property type="molecule type" value="Genomic_DNA"/>
</dbReference>
<dbReference type="InterPro" id="IPR041588">
    <property type="entry name" value="Integrase_H2C2"/>
</dbReference>
<name>A0A0J7K5Y0_LASNI</name>
<dbReference type="Pfam" id="PF00665">
    <property type="entry name" value="rve"/>
    <property type="match status" value="1"/>
</dbReference>
<protein>
    <recommendedName>
        <fullName evidence="1">RNA-directed DNA polymerase</fullName>
        <ecNumber evidence="1">2.7.7.49</ecNumber>
    </recommendedName>
</protein>
<dbReference type="OrthoDB" id="7695095at2759"/>
<organism evidence="5 6">
    <name type="scientific">Lasius niger</name>
    <name type="common">Black garden ant</name>
    <dbReference type="NCBI Taxonomy" id="67767"/>
    <lineage>
        <taxon>Eukaryota</taxon>
        <taxon>Metazoa</taxon>
        <taxon>Ecdysozoa</taxon>
        <taxon>Arthropoda</taxon>
        <taxon>Hexapoda</taxon>
        <taxon>Insecta</taxon>
        <taxon>Pterygota</taxon>
        <taxon>Neoptera</taxon>
        <taxon>Endopterygota</taxon>
        <taxon>Hymenoptera</taxon>
        <taxon>Apocrita</taxon>
        <taxon>Aculeata</taxon>
        <taxon>Formicoidea</taxon>
        <taxon>Formicidae</taxon>
        <taxon>Formicinae</taxon>
        <taxon>Lasius</taxon>
        <taxon>Lasius</taxon>
    </lineage>
</organism>
<dbReference type="PANTHER" id="PTHR37984">
    <property type="entry name" value="PROTEIN CBG26694"/>
    <property type="match status" value="1"/>
</dbReference>
<feature type="domain" description="Integrase catalytic" evidence="4">
    <location>
        <begin position="585"/>
        <end position="738"/>
    </location>
</feature>
<dbReference type="STRING" id="67767.A0A0J7K5Y0"/>